<protein>
    <submittedName>
        <fullName evidence="3">Aminodeoxychorismate/anthranilate synthase component 2</fullName>
        <ecNumber evidence="3">2.6.1.85</ecNumber>
    </submittedName>
</protein>
<dbReference type="KEGG" id="rul:UC8_44280"/>
<dbReference type="InterPro" id="IPR017926">
    <property type="entry name" value="GATASE"/>
</dbReference>
<dbReference type="PANTHER" id="PTHR43418:SF4">
    <property type="entry name" value="MULTIFUNCTIONAL TRYPTOPHAN BIOSYNTHESIS PROTEIN"/>
    <property type="match status" value="1"/>
</dbReference>
<name>A0A5B9R7H1_9BACT</name>
<sequence length="209" mass="23261">MTRLLLVDNFDSFTFNLHHLFGQLNDVEVTVRRNNEPFIAELADGRYDALLISPGPGSPDDQAYFGNCMSAIQQFGPQGFPILGVCLGFQGIALAYGAKLKRAVYPMHGKTTRLHILHDQGVLQGIPDDTPVMRYHSIMIDPEQPFPSELIVTAETTTGEPSIAKNGREIMAIQHQTDNVYGVQFHPESFGTECGIDLARRFIDITRTR</sequence>
<evidence type="ECO:0000313" key="3">
    <source>
        <dbReference type="EMBL" id="QEG42393.1"/>
    </source>
</evidence>
<dbReference type="PROSITE" id="PS51273">
    <property type="entry name" value="GATASE_TYPE_1"/>
    <property type="match status" value="1"/>
</dbReference>
<proteinExistence type="predicted"/>
<dbReference type="PRINTS" id="PR00099">
    <property type="entry name" value="CPSGATASE"/>
</dbReference>
<dbReference type="OrthoDB" id="9804328at2"/>
<gene>
    <name evidence="3" type="primary">pabA_2</name>
    <name evidence="3" type="ORF">UC8_44280</name>
</gene>
<dbReference type="GO" id="GO:0046820">
    <property type="term" value="F:4-amino-4-deoxychorismate synthase activity"/>
    <property type="evidence" value="ECO:0007669"/>
    <property type="project" value="UniProtKB-EC"/>
</dbReference>
<dbReference type="CDD" id="cd01743">
    <property type="entry name" value="GATase1_Anthranilate_Synthase"/>
    <property type="match status" value="1"/>
</dbReference>
<keyword evidence="3" id="KW-0032">Aminotransferase</keyword>
<reference evidence="3 4" key="1">
    <citation type="submission" date="2019-08" db="EMBL/GenBank/DDBJ databases">
        <title>Deep-cultivation of Planctomycetes and their phenomic and genomic characterization uncovers novel biology.</title>
        <authorList>
            <person name="Wiegand S."/>
            <person name="Jogler M."/>
            <person name="Boedeker C."/>
            <person name="Pinto D."/>
            <person name="Vollmers J."/>
            <person name="Rivas-Marin E."/>
            <person name="Kohn T."/>
            <person name="Peeters S.H."/>
            <person name="Heuer A."/>
            <person name="Rast P."/>
            <person name="Oberbeckmann S."/>
            <person name="Bunk B."/>
            <person name="Jeske O."/>
            <person name="Meyerdierks A."/>
            <person name="Storesund J.E."/>
            <person name="Kallscheuer N."/>
            <person name="Luecker S."/>
            <person name="Lage O.M."/>
            <person name="Pohl T."/>
            <person name="Merkel B.J."/>
            <person name="Hornburger P."/>
            <person name="Mueller R.-W."/>
            <person name="Bruemmer F."/>
            <person name="Labrenz M."/>
            <person name="Spormann A.M."/>
            <person name="Op den Camp H."/>
            <person name="Overmann J."/>
            <person name="Amann R."/>
            <person name="Jetten M.S.M."/>
            <person name="Mascher T."/>
            <person name="Medema M.H."/>
            <person name="Devos D.P."/>
            <person name="Kaster A.-K."/>
            <person name="Ovreas L."/>
            <person name="Rohde M."/>
            <person name="Galperin M.Y."/>
            <person name="Jogler C."/>
        </authorList>
    </citation>
    <scope>NUCLEOTIDE SEQUENCE [LARGE SCALE GENOMIC DNA]</scope>
    <source>
        <strain evidence="3 4">UC8</strain>
    </source>
</reference>
<dbReference type="PRINTS" id="PR00097">
    <property type="entry name" value="ANTSNTHASEII"/>
</dbReference>
<dbReference type="InterPro" id="IPR006221">
    <property type="entry name" value="TrpG/PapA_dom"/>
</dbReference>
<keyword evidence="4" id="KW-1185">Reference proteome</keyword>
<dbReference type="PANTHER" id="PTHR43418">
    <property type="entry name" value="MULTIFUNCTIONAL TRYPTOPHAN BIOSYNTHESIS PROTEIN-RELATED"/>
    <property type="match status" value="1"/>
</dbReference>
<keyword evidence="1" id="KW-0315">Glutamine amidotransferase</keyword>
<evidence type="ECO:0000256" key="1">
    <source>
        <dbReference type="ARBA" id="ARBA00022962"/>
    </source>
</evidence>
<feature type="domain" description="Glutamine amidotransferase" evidence="2">
    <location>
        <begin position="5"/>
        <end position="202"/>
    </location>
</feature>
<dbReference type="RefSeq" id="WP_068131710.1">
    <property type="nucleotide sequence ID" value="NZ_CP042914.1"/>
</dbReference>
<dbReference type="NCBIfam" id="TIGR00566">
    <property type="entry name" value="trpG_papA"/>
    <property type="match status" value="1"/>
</dbReference>
<organism evidence="3 4">
    <name type="scientific">Roseimaritima ulvae</name>
    <dbReference type="NCBI Taxonomy" id="980254"/>
    <lineage>
        <taxon>Bacteria</taxon>
        <taxon>Pseudomonadati</taxon>
        <taxon>Planctomycetota</taxon>
        <taxon>Planctomycetia</taxon>
        <taxon>Pirellulales</taxon>
        <taxon>Pirellulaceae</taxon>
        <taxon>Roseimaritima</taxon>
    </lineage>
</organism>
<keyword evidence="3" id="KW-0808">Transferase</keyword>
<dbReference type="PRINTS" id="PR00096">
    <property type="entry name" value="GATASE"/>
</dbReference>
<dbReference type="Pfam" id="PF00117">
    <property type="entry name" value="GATase"/>
    <property type="match status" value="1"/>
</dbReference>
<dbReference type="InterPro" id="IPR029062">
    <property type="entry name" value="Class_I_gatase-like"/>
</dbReference>
<dbReference type="GO" id="GO:0000162">
    <property type="term" value="P:L-tryptophan biosynthetic process"/>
    <property type="evidence" value="ECO:0007669"/>
    <property type="project" value="TreeGrafter"/>
</dbReference>
<accession>A0A5B9R7H1</accession>
<dbReference type="SUPFAM" id="SSF52317">
    <property type="entry name" value="Class I glutamine amidotransferase-like"/>
    <property type="match status" value="1"/>
</dbReference>
<dbReference type="InterPro" id="IPR050472">
    <property type="entry name" value="Anth_synth/Amidotransfase"/>
</dbReference>
<dbReference type="GO" id="GO:0005829">
    <property type="term" value="C:cytosol"/>
    <property type="evidence" value="ECO:0007669"/>
    <property type="project" value="TreeGrafter"/>
</dbReference>
<dbReference type="EC" id="2.6.1.85" evidence="3"/>
<dbReference type="Proteomes" id="UP000325286">
    <property type="component" value="Chromosome"/>
</dbReference>
<dbReference type="GO" id="GO:0004049">
    <property type="term" value="F:anthranilate synthase activity"/>
    <property type="evidence" value="ECO:0007669"/>
    <property type="project" value="TreeGrafter"/>
</dbReference>
<evidence type="ECO:0000313" key="4">
    <source>
        <dbReference type="Proteomes" id="UP000325286"/>
    </source>
</evidence>
<dbReference type="Gene3D" id="3.40.50.880">
    <property type="match status" value="1"/>
</dbReference>
<dbReference type="EMBL" id="CP042914">
    <property type="protein sequence ID" value="QEG42393.1"/>
    <property type="molecule type" value="Genomic_DNA"/>
</dbReference>
<evidence type="ECO:0000259" key="2">
    <source>
        <dbReference type="Pfam" id="PF00117"/>
    </source>
</evidence>
<dbReference type="AlphaFoldDB" id="A0A5B9R7H1"/>